<comment type="subcellular location">
    <subcellularLocation>
        <location evidence="9">Cytoplasm</location>
    </subcellularLocation>
</comment>
<evidence type="ECO:0000256" key="2">
    <source>
        <dbReference type="ARBA" id="ARBA00010183"/>
    </source>
</evidence>
<dbReference type="EC" id="3.1.26.3" evidence="9"/>
<sequence length="248" mass="28503">MINEMYKEKNFSDFEEKIRIKFNDPNNLVQAFVHRSYLNENRDFSLPHNERLEFLGDAVLELVVTEHIFNEYLNPEGELTSWRASLVNAKMCARVASELGMNDYMLLSRGENKDESSKAREYILANALEALIGAIYYDQGWDSAKKFILDSVISKLEEVLENNLWMDPKSRFQESSQEKLGITPTYKVLSEEGPDHEKDFTVGAFLDKEKVAEGKGTSKQEAQTSAAEEALKIKKWKGPHVEIIKRNK</sequence>
<dbReference type="SMART" id="SM00535">
    <property type="entry name" value="RIBOc"/>
    <property type="match status" value="1"/>
</dbReference>
<comment type="catalytic activity">
    <reaction evidence="1 9">
        <text>Endonucleolytic cleavage to 5'-phosphomonoester.</text>
        <dbReference type="EC" id="3.1.26.3"/>
    </reaction>
</comment>
<evidence type="ECO:0000256" key="3">
    <source>
        <dbReference type="ARBA" id="ARBA00022552"/>
    </source>
</evidence>
<dbReference type="CDD" id="cd10845">
    <property type="entry name" value="DSRM_RNAse_III_family"/>
    <property type="match status" value="1"/>
</dbReference>
<keyword evidence="3 9" id="KW-0698">rRNA processing</keyword>
<dbReference type="HAMAP" id="MF_00104">
    <property type="entry name" value="RNase_III"/>
    <property type="match status" value="1"/>
</dbReference>
<accession>A0A2M7Z6C6</accession>
<keyword evidence="9" id="KW-0460">Magnesium</keyword>
<evidence type="ECO:0000259" key="10">
    <source>
        <dbReference type="PROSITE" id="PS50137"/>
    </source>
</evidence>
<keyword evidence="8 9" id="KW-0694">RNA-binding</keyword>
<dbReference type="GO" id="GO:0004525">
    <property type="term" value="F:ribonuclease III activity"/>
    <property type="evidence" value="ECO:0007669"/>
    <property type="project" value="UniProtKB-UniRule"/>
</dbReference>
<comment type="caution">
    <text evidence="12">The sequence shown here is derived from an EMBL/GenBank/DDBJ whole genome shotgun (WGS) entry which is preliminary data.</text>
</comment>
<evidence type="ECO:0000256" key="4">
    <source>
        <dbReference type="ARBA" id="ARBA00022664"/>
    </source>
</evidence>
<dbReference type="FunFam" id="1.10.1520.10:FF:000001">
    <property type="entry name" value="Ribonuclease 3"/>
    <property type="match status" value="1"/>
</dbReference>
<evidence type="ECO:0000256" key="8">
    <source>
        <dbReference type="ARBA" id="ARBA00022884"/>
    </source>
</evidence>
<comment type="subunit">
    <text evidence="9">Homodimer.</text>
</comment>
<dbReference type="EMBL" id="PFVJ01000063">
    <property type="protein sequence ID" value="PJA89669.1"/>
    <property type="molecule type" value="Genomic_DNA"/>
</dbReference>
<feature type="binding site" evidence="9">
    <location>
        <position position="53"/>
    </location>
    <ligand>
        <name>Mg(2+)</name>
        <dbReference type="ChEBI" id="CHEBI:18420"/>
    </ligand>
</feature>
<dbReference type="PROSITE" id="PS00517">
    <property type="entry name" value="RNASE_3_1"/>
    <property type="match status" value="1"/>
</dbReference>
<dbReference type="Gene3D" id="3.30.160.20">
    <property type="match status" value="1"/>
</dbReference>
<feature type="active site" evidence="9">
    <location>
        <position position="129"/>
    </location>
</feature>
<dbReference type="GO" id="GO:0005737">
    <property type="term" value="C:cytoplasm"/>
    <property type="evidence" value="ECO:0007669"/>
    <property type="project" value="UniProtKB-SubCell"/>
</dbReference>
<feature type="domain" description="DRBM" evidence="10">
    <location>
        <begin position="167"/>
        <end position="232"/>
    </location>
</feature>
<dbReference type="InterPro" id="IPR036389">
    <property type="entry name" value="RNase_III_sf"/>
</dbReference>
<protein>
    <recommendedName>
        <fullName evidence="9">Ribonuclease 3</fullName>
        <ecNumber evidence="9">3.1.26.3</ecNumber>
    </recommendedName>
    <alternativeName>
        <fullName evidence="9">Ribonuclease III</fullName>
        <shortName evidence="9">RNase III</shortName>
    </alternativeName>
</protein>
<comment type="cofactor">
    <cofactor evidence="9">
        <name>Mg(2+)</name>
        <dbReference type="ChEBI" id="CHEBI:18420"/>
    </cofactor>
</comment>
<dbReference type="NCBIfam" id="TIGR02191">
    <property type="entry name" value="RNaseIII"/>
    <property type="match status" value="1"/>
</dbReference>
<evidence type="ECO:0000256" key="5">
    <source>
        <dbReference type="ARBA" id="ARBA00022722"/>
    </source>
</evidence>
<dbReference type="GO" id="GO:0006364">
    <property type="term" value="P:rRNA processing"/>
    <property type="evidence" value="ECO:0007669"/>
    <property type="project" value="UniProtKB-UniRule"/>
</dbReference>
<keyword evidence="4 9" id="KW-0507">mRNA processing</keyword>
<dbReference type="Pfam" id="PF14622">
    <property type="entry name" value="Ribonucleas_3_3"/>
    <property type="match status" value="1"/>
</dbReference>
<keyword evidence="7 9" id="KW-0378">Hydrolase</keyword>
<dbReference type="GO" id="GO:0003725">
    <property type="term" value="F:double-stranded RNA binding"/>
    <property type="evidence" value="ECO:0007669"/>
    <property type="project" value="TreeGrafter"/>
</dbReference>
<dbReference type="PANTHER" id="PTHR11207">
    <property type="entry name" value="RIBONUCLEASE III"/>
    <property type="match status" value="1"/>
</dbReference>
<dbReference type="PANTHER" id="PTHR11207:SF0">
    <property type="entry name" value="RIBONUCLEASE 3"/>
    <property type="match status" value="1"/>
</dbReference>
<proteinExistence type="inferred from homology"/>
<evidence type="ECO:0000256" key="7">
    <source>
        <dbReference type="ARBA" id="ARBA00022801"/>
    </source>
</evidence>
<evidence type="ECO:0000259" key="11">
    <source>
        <dbReference type="PROSITE" id="PS50142"/>
    </source>
</evidence>
<dbReference type="PROSITE" id="PS50142">
    <property type="entry name" value="RNASE_3_2"/>
    <property type="match status" value="1"/>
</dbReference>
<dbReference type="AlphaFoldDB" id="A0A2M7Z6C6"/>
<dbReference type="InterPro" id="IPR000999">
    <property type="entry name" value="RNase_III_dom"/>
</dbReference>
<dbReference type="GO" id="GO:0019843">
    <property type="term" value="F:rRNA binding"/>
    <property type="evidence" value="ECO:0007669"/>
    <property type="project" value="UniProtKB-KW"/>
</dbReference>
<feature type="binding site" evidence="9">
    <location>
        <position position="126"/>
    </location>
    <ligand>
        <name>Mg(2+)</name>
        <dbReference type="ChEBI" id="CHEBI:18420"/>
    </ligand>
</feature>
<reference evidence="13" key="1">
    <citation type="submission" date="2017-09" db="EMBL/GenBank/DDBJ databases">
        <title>Depth-based differentiation of microbial function through sediment-hosted aquifers and enrichment of novel symbionts in the deep terrestrial subsurface.</title>
        <authorList>
            <person name="Probst A.J."/>
            <person name="Ladd B."/>
            <person name="Jarett J.K."/>
            <person name="Geller-Mcgrath D.E."/>
            <person name="Sieber C.M.K."/>
            <person name="Emerson J.B."/>
            <person name="Anantharaman K."/>
            <person name="Thomas B.C."/>
            <person name="Malmstrom R."/>
            <person name="Stieglmeier M."/>
            <person name="Klingl A."/>
            <person name="Woyke T."/>
            <person name="Ryan C.M."/>
            <person name="Banfield J.F."/>
        </authorList>
    </citation>
    <scope>NUCLEOTIDE SEQUENCE [LARGE SCALE GENOMIC DNA]</scope>
</reference>
<keyword evidence="5 9" id="KW-0540">Nuclease</keyword>
<evidence type="ECO:0000256" key="1">
    <source>
        <dbReference type="ARBA" id="ARBA00000109"/>
    </source>
</evidence>
<keyword evidence="6 9" id="KW-0255">Endonuclease</keyword>
<keyword evidence="9" id="KW-0819">tRNA processing</keyword>
<dbReference type="InterPro" id="IPR011907">
    <property type="entry name" value="RNase_III"/>
</dbReference>
<evidence type="ECO:0000313" key="12">
    <source>
        <dbReference type="EMBL" id="PJA89669.1"/>
    </source>
</evidence>
<evidence type="ECO:0000256" key="6">
    <source>
        <dbReference type="ARBA" id="ARBA00022759"/>
    </source>
</evidence>
<dbReference type="GO" id="GO:0006397">
    <property type="term" value="P:mRNA processing"/>
    <property type="evidence" value="ECO:0007669"/>
    <property type="project" value="UniProtKB-UniRule"/>
</dbReference>
<dbReference type="GO" id="GO:0046872">
    <property type="term" value="F:metal ion binding"/>
    <property type="evidence" value="ECO:0007669"/>
    <property type="project" value="UniProtKB-KW"/>
</dbReference>
<dbReference type="Gene3D" id="1.10.1520.10">
    <property type="entry name" value="Ribonuclease III domain"/>
    <property type="match status" value="1"/>
</dbReference>
<dbReference type="SUPFAM" id="SSF69065">
    <property type="entry name" value="RNase III domain-like"/>
    <property type="match status" value="1"/>
</dbReference>
<keyword evidence="9" id="KW-0479">Metal-binding</keyword>
<keyword evidence="9" id="KW-0963">Cytoplasm</keyword>
<feature type="binding site" evidence="9">
    <location>
        <position position="129"/>
    </location>
    <ligand>
        <name>Mg(2+)</name>
        <dbReference type="ChEBI" id="CHEBI:18420"/>
    </ligand>
</feature>
<dbReference type="GO" id="GO:0010468">
    <property type="term" value="P:regulation of gene expression"/>
    <property type="evidence" value="ECO:0007669"/>
    <property type="project" value="TreeGrafter"/>
</dbReference>
<evidence type="ECO:0000313" key="13">
    <source>
        <dbReference type="Proteomes" id="UP000230843"/>
    </source>
</evidence>
<feature type="domain" description="RNase III" evidence="11">
    <location>
        <begin position="11"/>
        <end position="140"/>
    </location>
</feature>
<gene>
    <name evidence="9 12" type="primary">rnc</name>
    <name evidence="12" type="ORF">CO137_03025</name>
</gene>
<organism evidence="12 13">
    <name type="scientific">Candidatus Magasanikbacteria bacterium CG_4_9_14_3_um_filter_32_9</name>
    <dbReference type="NCBI Taxonomy" id="1974644"/>
    <lineage>
        <taxon>Bacteria</taxon>
        <taxon>Candidatus Magasanikiibacteriota</taxon>
    </lineage>
</organism>
<dbReference type="SUPFAM" id="SSF54768">
    <property type="entry name" value="dsRNA-binding domain-like"/>
    <property type="match status" value="1"/>
</dbReference>
<dbReference type="SMART" id="SM00358">
    <property type="entry name" value="DSRM"/>
    <property type="match status" value="1"/>
</dbReference>
<dbReference type="CDD" id="cd00593">
    <property type="entry name" value="RIBOc"/>
    <property type="match status" value="1"/>
</dbReference>
<feature type="active site" evidence="9">
    <location>
        <position position="57"/>
    </location>
</feature>
<comment type="similarity">
    <text evidence="2">Belongs to the ribonuclease III family.</text>
</comment>
<dbReference type="Pfam" id="PF00035">
    <property type="entry name" value="dsrm"/>
    <property type="match status" value="1"/>
</dbReference>
<comment type="function">
    <text evidence="9">Digests double-stranded RNA. Involved in the processing of primary rRNA transcript to yield the immediate precursors to the large and small rRNAs (23S and 16S). Processes some mRNAs, and tRNAs when they are encoded in the rRNA operon. Processes pre-crRNA and tracrRNA of type II CRISPR loci if present in the organism.</text>
</comment>
<name>A0A2M7Z6C6_9BACT</name>
<dbReference type="Proteomes" id="UP000230843">
    <property type="component" value="Unassembled WGS sequence"/>
</dbReference>
<keyword evidence="9" id="KW-0699">rRNA-binding</keyword>
<evidence type="ECO:0000256" key="9">
    <source>
        <dbReference type="HAMAP-Rule" id="MF_00104"/>
    </source>
</evidence>
<dbReference type="InterPro" id="IPR014720">
    <property type="entry name" value="dsRBD_dom"/>
</dbReference>
<dbReference type="GO" id="GO:0008033">
    <property type="term" value="P:tRNA processing"/>
    <property type="evidence" value="ECO:0007669"/>
    <property type="project" value="UniProtKB-KW"/>
</dbReference>
<dbReference type="PROSITE" id="PS50137">
    <property type="entry name" value="DS_RBD"/>
    <property type="match status" value="1"/>
</dbReference>